<evidence type="ECO:0000313" key="1">
    <source>
        <dbReference type="EMBL" id="OES33739.1"/>
    </source>
</evidence>
<accession>A0AB36FWD3</accession>
<dbReference type="EMBL" id="MIPY01000008">
    <property type="protein sequence ID" value="OES33739.1"/>
    <property type="molecule type" value="Genomic_DNA"/>
</dbReference>
<comment type="caution">
    <text evidence="1">The sequence shown here is derived from an EMBL/GenBank/DDBJ whole genome shotgun (WGS) entry which is preliminary data.</text>
</comment>
<keyword evidence="2" id="KW-1185">Reference proteome</keyword>
<organism evidence="1 2">
    <name type="scientific">Alteromonas macleodii</name>
    <name type="common">Pseudoalteromonas macleodii</name>
    <dbReference type="NCBI Taxonomy" id="28108"/>
    <lineage>
        <taxon>Bacteria</taxon>
        <taxon>Pseudomonadati</taxon>
        <taxon>Pseudomonadota</taxon>
        <taxon>Gammaproteobacteria</taxon>
        <taxon>Alteromonadales</taxon>
        <taxon>Alteromonadaceae</taxon>
        <taxon>Alteromonas/Salinimonas group</taxon>
        <taxon>Alteromonas</taxon>
    </lineage>
</organism>
<dbReference type="AlphaFoldDB" id="A0AB36FWD3"/>
<protein>
    <submittedName>
        <fullName evidence="1">Uncharacterized protein</fullName>
    </submittedName>
</protein>
<sequence>MYRGDLAKGLPTLKSYTYQEDKSKIRGLAKFMAFDLV</sequence>
<evidence type="ECO:0000313" key="2">
    <source>
        <dbReference type="Proteomes" id="UP000095392"/>
    </source>
</evidence>
<gene>
    <name evidence="1" type="ORF">BFV95_1059</name>
</gene>
<reference evidence="1 2" key="1">
    <citation type="submission" date="2016-09" db="EMBL/GenBank/DDBJ databases">
        <title>Draft Genome Sequence of four Alteromonas macleodii strains isolated from copper coupons and grown long-term at elevated copper levels.</title>
        <authorList>
            <person name="Cusick K."/>
            <person name="Dale J."/>
            <person name="Little B."/>
            <person name="Biffinger J."/>
        </authorList>
    </citation>
    <scope>NUCLEOTIDE SEQUENCE [LARGE SCALE GENOMIC DNA]</scope>
    <source>
        <strain evidence="1 2">KCP01</strain>
    </source>
</reference>
<dbReference type="Proteomes" id="UP000095392">
    <property type="component" value="Unassembled WGS sequence"/>
</dbReference>
<name>A0AB36FWD3_ALTMA</name>
<proteinExistence type="predicted"/>